<accession>A0ABS9VIG5</accession>
<evidence type="ECO:0000313" key="4">
    <source>
        <dbReference type="Proteomes" id="UP001203058"/>
    </source>
</evidence>
<dbReference type="Gene3D" id="1.20.120.1220">
    <property type="match status" value="1"/>
</dbReference>
<feature type="transmembrane region" description="Helical" evidence="1">
    <location>
        <begin position="101"/>
        <end position="121"/>
    </location>
</feature>
<feature type="transmembrane region" description="Helical" evidence="1">
    <location>
        <begin position="142"/>
        <end position="159"/>
    </location>
</feature>
<dbReference type="RefSeq" id="WP_241445356.1">
    <property type="nucleotide sequence ID" value="NZ_JAKZHW010000001.1"/>
</dbReference>
<feature type="transmembrane region" description="Helical" evidence="1">
    <location>
        <begin position="63"/>
        <end position="81"/>
    </location>
</feature>
<dbReference type="EC" id="3.4.23.43" evidence="3"/>
<keyword evidence="1" id="KW-0472">Membrane</keyword>
<dbReference type="EMBL" id="JAKZHW010000001">
    <property type="protein sequence ID" value="MCH8614775.1"/>
    <property type="molecule type" value="Genomic_DNA"/>
</dbReference>
<name>A0ABS9VIG5_9SPHN</name>
<feature type="transmembrane region" description="Helical" evidence="1">
    <location>
        <begin position="34"/>
        <end position="51"/>
    </location>
</feature>
<dbReference type="InterPro" id="IPR000045">
    <property type="entry name" value="Prepilin_IV_endopep_pep"/>
</dbReference>
<sequence length="161" mass="16681">MNLVAEAPLWLALVFTILLIAAGAEDAARLRISNITVLLVIVSAIVAAVVVGPQLSLWQNLTVFAVLLAIGTPLFAAGKLGGGDVKLFAAAGLWFNLGGGFRMVLAVVLAGGLLALLILALRLPNWSEKIRRRVVLLRPGGGIPYGVAIAAGALIAMALQR</sequence>
<evidence type="ECO:0000259" key="2">
    <source>
        <dbReference type="Pfam" id="PF01478"/>
    </source>
</evidence>
<dbReference type="Proteomes" id="UP001203058">
    <property type="component" value="Unassembled WGS sequence"/>
</dbReference>
<comment type="caution">
    <text evidence="3">The sequence shown here is derived from an EMBL/GenBank/DDBJ whole genome shotgun (WGS) entry which is preliminary data.</text>
</comment>
<proteinExistence type="predicted"/>
<reference evidence="3 4" key="1">
    <citation type="submission" date="2022-03" db="EMBL/GenBank/DDBJ databases">
        <authorList>
            <person name="Jo J.-H."/>
            <person name="Im W.-T."/>
        </authorList>
    </citation>
    <scope>NUCLEOTIDE SEQUENCE [LARGE SCALE GENOMIC DNA]</scope>
    <source>
        <strain evidence="3 4">SM33</strain>
    </source>
</reference>
<evidence type="ECO:0000313" key="3">
    <source>
        <dbReference type="EMBL" id="MCH8614775.1"/>
    </source>
</evidence>
<organism evidence="3 4">
    <name type="scientific">Sphingomonas telluris</name>
    <dbReference type="NCBI Taxonomy" id="2907998"/>
    <lineage>
        <taxon>Bacteria</taxon>
        <taxon>Pseudomonadati</taxon>
        <taxon>Pseudomonadota</taxon>
        <taxon>Alphaproteobacteria</taxon>
        <taxon>Sphingomonadales</taxon>
        <taxon>Sphingomonadaceae</taxon>
        <taxon>Sphingomonas</taxon>
    </lineage>
</organism>
<keyword evidence="4" id="KW-1185">Reference proteome</keyword>
<dbReference type="GO" id="GO:0004190">
    <property type="term" value="F:aspartic-type endopeptidase activity"/>
    <property type="evidence" value="ECO:0007669"/>
    <property type="project" value="UniProtKB-EC"/>
</dbReference>
<feature type="domain" description="Prepilin type IV endopeptidase peptidase" evidence="2">
    <location>
        <begin position="13"/>
        <end position="116"/>
    </location>
</feature>
<protein>
    <submittedName>
        <fullName evidence="3">Prepilin peptidase</fullName>
        <ecNumber evidence="3">3.4.23.43</ecNumber>
    </submittedName>
</protein>
<dbReference type="Pfam" id="PF01478">
    <property type="entry name" value="Peptidase_A24"/>
    <property type="match status" value="1"/>
</dbReference>
<keyword evidence="3" id="KW-0378">Hydrolase</keyword>
<gene>
    <name evidence="3" type="ORF">LZ016_01455</name>
</gene>
<keyword evidence="1" id="KW-1133">Transmembrane helix</keyword>
<evidence type="ECO:0000256" key="1">
    <source>
        <dbReference type="SAM" id="Phobius"/>
    </source>
</evidence>
<keyword evidence="1" id="KW-0812">Transmembrane</keyword>